<keyword evidence="3" id="KW-0520">NAD</keyword>
<dbReference type="Pfam" id="PF14833">
    <property type="entry name" value="NAD_binding_11"/>
    <property type="match status" value="1"/>
</dbReference>
<evidence type="ECO:0000256" key="3">
    <source>
        <dbReference type="ARBA" id="ARBA00023027"/>
    </source>
</evidence>
<reference evidence="8" key="1">
    <citation type="submission" date="2010-05" db="EMBL/GenBank/DDBJ databases">
        <title>The complete genome of Truepera radiovictris DSM 17093.</title>
        <authorList>
            <consortium name="US DOE Joint Genome Institute (JGI-PGF)"/>
            <person name="Lucas S."/>
            <person name="Copeland A."/>
            <person name="Lapidus A."/>
            <person name="Glavina del Rio T."/>
            <person name="Dalin E."/>
            <person name="Tice H."/>
            <person name="Bruce D."/>
            <person name="Goodwin L."/>
            <person name="Pitluck S."/>
            <person name="Kyrpides N."/>
            <person name="Mavromatis K."/>
            <person name="Ovchinnikova G."/>
            <person name="Munk A.C."/>
            <person name="Detter J.C."/>
            <person name="Han C."/>
            <person name="Tapia R."/>
            <person name="Land M."/>
            <person name="Hauser L."/>
            <person name="Markowitz V."/>
            <person name="Cheng J.-F."/>
            <person name="Hugenholtz P."/>
            <person name="Woyke T."/>
            <person name="Wu D."/>
            <person name="Tindall B."/>
            <person name="Pomrenke H.G."/>
            <person name="Brambilla E."/>
            <person name="Klenk H.-P."/>
            <person name="Eisen J.A."/>
        </authorList>
    </citation>
    <scope>NUCLEOTIDE SEQUENCE [LARGE SCALE GENOMIC DNA]</scope>
    <source>
        <strain evidence="8">DSM 17093 / CIP 108686 / LMG 22925 / RQ-24</strain>
    </source>
</reference>
<accession>D7CVV4</accession>
<evidence type="ECO:0000256" key="1">
    <source>
        <dbReference type="ARBA" id="ARBA00009080"/>
    </source>
</evidence>
<dbReference type="EMBL" id="CP002049">
    <property type="protein sequence ID" value="ADI16015.1"/>
    <property type="molecule type" value="Genomic_DNA"/>
</dbReference>
<dbReference type="InterPro" id="IPR015815">
    <property type="entry name" value="HIBADH-related"/>
</dbReference>
<dbReference type="GO" id="GO:0050661">
    <property type="term" value="F:NADP binding"/>
    <property type="evidence" value="ECO:0007669"/>
    <property type="project" value="InterPro"/>
</dbReference>
<keyword evidence="8" id="KW-1185">Reference proteome</keyword>
<dbReference type="GO" id="GO:0016491">
    <property type="term" value="F:oxidoreductase activity"/>
    <property type="evidence" value="ECO:0007669"/>
    <property type="project" value="UniProtKB-KW"/>
</dbReference>
<dbReference type="PANTHER" id="PTHR43060">
    <property type="entry name" value="3-HYDROXYISOBUTYRATE DEHYDROGENASE-LIKE 1, MITOCHONDRIAL-RELATED"/>
    <property type="match status" value="1"/>
</dbReference>
<dbReference type="InterPro" id="IPR036291">
    <property type="entry name" value="NAD(P)-bd_dom_sf"/>
</dbReference>
<dbReference type="PANTHER" id="PTHR43060:SF15">
    <property type="entry name" value="3-HYDROXYISOBUTYRATE DEHYDROGENASE-LIKE 1, MITOCHONDRIAL-RELATED"/>
    <property type="match status" value="1"/>
</dbReference>
<name>D7CVV4_TRURR</name>
<feature type="domain" description="6-phosphogluconate dehydrogenase NADP-binding" evidence="5">
    <location>
        <begin position="12"/>
        <end position="169"/>
    </location>
</feature>
<dbReference type="Pfam" id="PF03446">
    <property type="entry name" value="NAD_binding_2"/>
    <property type="match status" value="1"/>
</dbReference>
<dbReference type="Gene3D" id="1.10.1040.10">
    <property type="entry name" value="N-(1-d-carboxylethyl)-l-norvaline Dehydrogenase, domain 2"/>
    <property type="match status" value="1"/>
</dbReference>
<evidence type="ECO:0000259" key="5">
    <source>
        <dbReference type="Pfam" id="PF03446"/>
    </source>
</evidence>
<feature type="active site" evidence="4">
    <location>
        <position position="178"/>
    </location>
</feature>
<dbReference type="KEGG" id="tra:Trad_2917"/>
<dbReference type="Gene3D" id="3.40.50.720">
    <property type="entry name" value="NAD(P)-binding Rossmann-like Domain"/>
    <property type="match status" value="1"/>
</dbReference>
<reference evidence="7 8" key="2">
    <citation type="journal article" date="2011" name="Stand. Genomic Sci.">
        <title>Complete genome sequence of Truepera radiovictrix type strain (RQ-24).</title>
        <authorList>
            <person name="Ivanova N."/>
            <person name="Rohde C."/>
            <person name="Munk C."/>
            <person name="Nolan M."/>
            <person name="Lucas S."/>
            <person name="Del Rio T.G."/>
            <person name="Tice H."/>
            <person name="Deshpande S."/>
            <person name="Cheng J.F."/>
            <person name="Tapia R."/>
            <person name="Han C."/>
            <person name="Goodwin L."/>
            <person name="Pitluck S."/>
            <person name="Liolios K."/>
            <person name="Mavromatis K."/>
            <person name="Mikhailova N."/>
            <person name="Pati A."/>
            <person name="Chen A."/>
            <person name="Palaniappan K."/>
            <person name="Land M."/>
            <person name="Hauser L."/>
            <person name="Chang Y.J."/>
            <person name="Jeffries C.D."/>
            <person name="Brambilla E."/>
            <person name="Rohde M."/>
            <person name="Goker M."/>
            <person name="Tindall B.J."/>
            <person name="Woyke T."/>
            <person name="Bristow J."/>
            <person name="Eisen J.A."/>
            <person name="Markowitz V."/>
            <person name="Hugenholtz P."/>
            <person name="Kyrpides N.C."/>
            <person name="Klenk H.P."/>
            <person name="Lapidus A."/>
        </authorList>
    </citation>
    <scope>NUCLEOTIDE SEQUENCE [LARGE SCALE GENOMIC DNA]</scope>
    <source>
        <strain evidence="8">DSM 17093 / CIP 108686 / LMG 22925 / RQ-24</strain>
    </source>
</reference>
<dbReference type="InterPro" id="IPR013328">
    <property type="entry name" value="6PGD_dom2"/>
</dbReference>
<dbReference type="InterPro" id="IPR006115">
    <property type="entry name" value="6PGDH_NADP-bd"/>
</dbReference>
<dbReference type="eggNOG" id="COG2084">
    <property type="taxonomic scope" value="Bacteria"/>
</dbReference>
<evidence type="ECO:0000259" key="6">
    <source>
        <dbReference type="Pfam" id="PF14833"/>
    </source>
</evidence>
<protein>
    <submittedName>
        <fullName evidence="7">6-phosphogluconate dehydrogenase NAD-binding protein</fullName>
    </submittedName>
</protein>
<proteinExistence type="inferred from homology"/>
<dbReference type="SUPFAM" id="SSF48179">
    <property type="entry name" value="6-phosphogluconate dehydrogenase C-terminal domain-like"/>
    <property type="match status" value="1"/>
</dbReference>
<dbReference type="GO" id="GO:0016054">
    <property type="term" value="P:organic acid catabolic process"/>
    <property type="evidence" value="ECO:0007669"/>
    <property type="project" value="UniProtKB-ARBA"/>
</dbReference>
<dbReference type="HOGENOM" id="CLU_035117_1_0_0"/>
<dbReference type="GO" id="GO:0051287">
    <property type="term" value="F:NAD binding"/>
    <property type="evidence" value="ECO:0007669"/>
    <property type="project" value="InterPro"/>
</dbReference>
<evidence type="ECO:0000256" key="2">
    <source>
        <dbReference type="ARBA" id="ARBA00023002"/>
    </source>
</evidence>
<dbReference type="InterPro" id="IPR002204">
    <property type="entry name" value="3-OH-isobutyrate_DH-rel_CS"/>
</dbReference>
<feature type="domain" description="3-hydroxyisobutyrate dehydrogenase-like NAD-binding" evidence="6">
    <location>
        <begin position="172"/>
        <end position="291"/>
    </location>
</feature>
<dbReference type="AlphaFoldDB" id="D7CVV4"/>
<dbReference type="PIRSF" id="PIRSF000103">
    <property type="entry name" value="HIBADH"/>
    <property type="match status" value="1"/>
</dbReference>
<evidence type="ECO:0000313" key="8">
    <source>
        <dbReference type="Proteomes" id="UP000000379"/>
    </source>
</evidence>
<sequence>MMWPMAAAQPTNVAFIGLGTMGAPMAARLVAAGFDVTVHNRTRERERLVSGARRAPTPRAAAEGQDVVITMVSDTADVEAVVLGPEGALHGMRSGAVLIDMSTISPTRTREVAQALQARGVAMLDAPVSGGSEGAERGTLTIMVGGDAAVLARVRHVLAQLGRTVTHVGPSGSGQLAKAINQVIIAGTYAAVAEGMALGLAAGLEMDGVVAALAEGAAGSWVLQNRSTNMLKGSYPLGFRTRLHRKDLGIALAEARALGVPLPVAAFVEQLETGLIARGYGDEDVSNLARTVREAAGLD</sequence>
<dbReference type="OrthoDB" id="9786703at2"/>
<dbReference type="InterPro" id="IPR029154">
    <property type="entry name" value="HIBADH-like_NADP-bd"/>
</dbReference>
<dbReference type="InterPro" id="IPR008927">
    <property type="entry name" value="6-PGluconate_DH-like_C_sf"/>
</dbReference>
<keyword evidence="2" id="KW-0560">Oxidoreductase</keyword>
<dbReference type="PROSITE" id="PS00895">
    <property type="entry name" value="3_HYDROXYISOBUT_DH"/>
    <property type="match status" value="1"/>
</dbReference>
<gene>
    <name evidence="7" type="ordered locus">Trad_2917</name>
</gene>
<organism evidence="7 8">
    <name type="scientific">Truepera radiovictrix (strain DSM 17093 / CIP 108686 / LMG 22925 / RQ-24)</name>
    <dbReference type="NCBI Taxonomy" id="649638"/>
    <lineage>
        <taxon>Bacteria</taxon>
        <taxon>Thermotogati</taxon>
        <taxon>Deinococcota</taxon>
        <taxon>Deinococci</taxon>
        <taxon>Trueperales</taxon>
        <taxon>Trueperaceae</taxon>
        <taxon>Truepera</taxon>
    </lineage>
</organism>
<evidence type="ECO:0000256" key="4">
    <source>
        <dbReference type="PIRSR" id="PIRSR000103-1"/>
    </source>
</evidence>
<dbReference type="SUPFAM" id="SSF51735">
    <property type="entry name" value="NAD(P)-binding Rossmann-fold domains"/>
    <property type="match status" value="1"/>
</dbReference>
<dbReference type="STRING" id="649638.Trad_2917"/>
<dbReference type="Proteomes" id="UP000000379">
    <property type="component" value="Chromosome"/>
</dbReference>
<evidence type="ECO:0000313" key="7">
    <source>
        <dbReference type="EMBL" id="ADI16015.1"/>
    </source>
</evidence>
<comment type="similarity">
    <text evidence="1">Belongs to the HIBADH-related family.</text>
</comment>